<organism evidence="1 2">
    <name type="scientific">Dreissena polymorpha</name>
    <name type="common">Zebra mussel</name>
    <name type="synonym">Mytilus polymorpha</name>
    <dbReference type="NCBI Taxonomy" id="45954"/>
    <lineage>
        <taxon>Eukaryota</taxon>
        <taxon>Metazoa</taxon>
        <taxon>Spiralia</taxon>
        <taxon>Lophotrochozoa</taxon>
        <taxon>Mollusca</taxon>
        <taxon>Bivalvia</taxon>
        <taxon>Autobranchia</taxon>
        <taxon>Heteroconchia</taxon>
        <taxon>Euheterodonta</taxon>
        <taxon>Imparidentia</taxon>
        <taxon>Neoheterodontei</taxon>
        <taxon>Myida</taxon>
        <taxon>Dreissenoidea</taxon>
        <taxon>Dreissenidae</taxon>
        <taxon>Dreissena</taxon>
    </lineage>
</organism>
<reference evidence="1" key="1">
    <citation type="journal article" date="2019" name="bioRxiv">
        <title>The Genome of the Zebra Mussel, Dreissena polymorpha: A Resource for Invasive Species Research.</title>
        <authorList>
            <person name="McCartney M.A."/>
            <person name="Auch B."/>
            <person name="Kono T."/>
            <person name="Mallez S."/>
            <person name="Zhang Y."/>
            <person name="Obille A."/>
            <person name="Becker A."/>
            <person name="Abrahante J.E."/>
            <person name="Garbe J."/>
            <person name="Badalamenti J.P."/>
            <person name="Herman A."/>
            <person name="Mangelson H."/>
            <person name="Liachko I."/>
            <person name="Sullivan S."/>
            <person name="Sone E.D."/>
            <person name="Koren S."/>
            <person name="Silverstein K.A.T."/>
            <person name="Beckman K.B."/>
            <person name="Gohl D.M."/>
        </authorList>
    </citation>
    <scope>NUCLEOTIDE SEQUENCE</scope>
    <source>
        <strain evidence="1">Duluth1</strain>
        <tissue evidence="1">Whole animal</tissue>
    </source>
</reference>
<dbReference type="AlphaFoldDB" id="A0A9D4EDS0"/>
<dbReference type="Proteomes" id="UP000828390">
    <property type="component" value="Unassembled WGS sequence"/>
</dbReference>
<keyword evidence="2" id="KW-1185">Reference proteome</keyword>
<name>A0A9D4EDS0_DREPO</name>
<evidence type="ECO:0000313" key="2">
    <source>
        <dbReference type="Proteomes" id="UP000828390"/>
    </source>
</evidence>
<comment type="caution">
    <text evidence="1">The sequence shown here is derived from an EMBL/GenBank/DDBJ whole genome shotgun (WGS) entry which is preliminary data.</text>
</comment>
<dbReference type="EMBL" id="JAIWYP010000009">
    <property type="protein sequence ID" value="KAH3777535.1"/>
    <property type="molecule type" value="Genomic_DNA"/>
</dbReference>
<evidence type="ECO:0000313" key="1">
    <source>
        <dbReference type="EMBL" id="KAH3777535.1"/>
    </source>
</evidence>
<accession>A0A9D4EDS0</accession>
<protein>
    <submittedName>
        <fullName evidence="1">Uncharacterized protein</fullName>
    </submittedName>
</protein>
<proteinExistence type="predicted"/>
<gene>
    <name evidence="1" type="ORF">DPMN_178982</name>
</gene>
<sequence length="82" mass="9293">MLFYASGTAQHILQLRIADLNDDLGDGTVCDPKAIHQAAVTVPDVRYRNVVARLMPSVRCFQKFNFFGLILCSICVRICWYI</sequence>
<reference evidence="1" key="2">
    <citation type="submission" date="2020-11" db="EMBL/GenBank/DDBJ databases">
        <authorList>
            <person name="McCartney M.A."/>
            <person name="Auch B."/>
            <person name="Kono T."/>
            <person name="Mallez S."/>
            <person name="Becker A."/>
            <person name="Gohl D.M."/>
            <person name="Silverstein K.A.T."/>
            <person name="Koren S."/>
            <person name="Bechman K.B."/>
            <person name="Herman A."/>
            <person name="Abrahante J.E."/>
            <person name="Garbe J."/>
        </authorList>
    </citation>
    <scope>NUCLEOTIDE SEQUENCE</scope>
    <source>
        <strain evidence="1">Duluth1</strain>
        <tissue evidence="1">Whole animal</tissue>
    </source>
</reference>